<feature type="transmembrane region" description="Helical" evidence="1">
    <location>
        <begin position="52"/>
        <end position="73"/>
    </location>
</feature>
<keyword evidence="1" id="KW-0812">Transmembrane</keyword>
<proteinExistence type="predicted"/>
<keyword evidence="1" id="KW-1133">Transmembrane helix</keyword>
<name>A0A812CLJ2_ACAPH</name>
<feature type="transmembrane region" description="Helical" evidence="1">
    <location>
        <begin position="147"/>
        <end position="165"/>
    </location>
</feature>
<comment type="caution">
    <text evidence="2">The sequence shown here is derived from an EMBL/GenBank/DDBJ whole genome shotgun (WGS) entry which is preliminary data.</text>
</comment>
<evidence type="ECO:0000313" key="3">
    <source>
        <dbReference type="Proteomes" id="UP000597762"/>
    </source>
</evidence>
<dbReference type="Proteomes" id="UP000597762">
    <property type="component" value="Unassembled WGS sequence"/>
</dbReference>
<keyword evidence="1" id="KW-0472">Membrane</keyword>
<evidence type="ECO:0000256" key="1">
    <source>
        <dbReference type="SAM" id="Phobius"/>
    </source>
</evidence>
<feature type="transmembrane region" description="Helical" evidence="1">
    <location>
        <begin position="28"/>
        <end position="47"/>
    </location>
</feature>
<dbReference type="EMBL" id="CAHIKZ030001641">
    <property type="protein sequence ID" value="CAE1271000.1"/>
    <property type="molecule type" value="Genomic_DNA"/>
</dbReference>
<sequence length="166" mass="19285">MLPPLAPCLVLSFSSAQSFSCSLSLSNYFLLYFHSLLLFFTTPDFLFHLLSFLSLLSSPSSSFFHLLTFYTYLSLMNSILTFFLFIALHFYFSALFSFFSFSHCFSFYSCSSLFSLLSIFILSFCISFFLFVFIFNFTCFPFTPLSFSPHSVLSYILLCIVLFFFF</sequence>
<feature type="transmembrane region" description="Helical" evidence="1">
    <location>
        <begin position="113"/>
        <end position="135"/>
    </location>
</feature>
<accession>A0A812CLJ2</accession>
<evidence type="ECO:0000313" key="2">
    <source>
        <dbReference type="EMBL" id="CAE1271000.1"/>
    </source>
</evidence>
<gene>
    <name evidence="2" type="ORF">SPHA_37073</name>
</gene>
<reference evidence="2" key="1">
    <citation type="submission" date="2021-01" db="EMBL/GenBank/DDBJ databases">
        <authorList>
            <person name="Li R."/>
            <person name="Bekaert M."/>
        </authorList>
    </citation>
    <scope>NUCLEOTIDE SEQUENCE</scope>
    <source>
        <strain evidence="2">Farmed</strain>
    </source>
</reference>
<feature type="transmembrane region" description="Helical" evidence="1">
    <location>
        <begin position="79"/>
        <end position="101"/>
    </location>
</feature>
<organism evidence="2 3">
    <name type="scientific">Acanthosepion pharaonis</name>
    <name type="common">Pharaoh cuttlefish</name>
    <name type="synonym">Sepia pharaonis</name>
    <dbReference type="NCBI Taxonomy" id="158019"/>
    <lineage>
        <taxon>Eukaryota</taxon>
        <taxon>Metazoa</taxon>
        <taxon>Spiralia</taxon>
        <taxon>Lophotrochozoa</taxon>
        <taxon>Mollusca</taxon>
        <taxon>Cephalopoda</taxon>
        <taxon>Coleoidea</taxon>
        <taxon>Decapodiformes</taxon>
        <taxon>Sepiida</taxon>
        <taxon>Sepiina</taxon>
        <taxon>Sepiidae</taxon>
        <taxon>Acanthosepion</taxon>
    </lineage>
</organism>
<dbReference type="AlphaFoldDB" id="A0A812CLJ2"/>
<keyword evidence="3" id="KW-1185">Reference proteome</keyword>
<protein>
    <submittedName>
        <fullName evidence="2">Uncharacterized protein</fullName>
    </submittedName>
</protein>